<organism evidence="1 2">
    <name type="scientific">Vibrio variabilis</name>
    <dbReference type="NCBI Taxonomy" id="990271"/>
    <lineage>
        <taxon>Bacteria</taxon>
        <taxon>Pseudomonadati</taxon>
        <taxon>Pseudomonadota</taxon>
        <taxon>Gammaproteobacteria</taxon>
        <taxon>Vibrionales</taxon>
        <taxon>Vibrionaceae</taxon>
        <taxon>Vibrio</taxon>
    </lineage>
</organism>
<accession>A0ABQ0JBW6</accession>
<sequence length="87" mass="9507">MHLQSKVSGLLSDVPATFTVGLDTTVRDRQLVRCVKDLADKFPTIDITILHGDAVSIIDMAEQGKVDVGIVNSLFKAHRSLTMVPLF</sequence>
<protein>
    <recommendedName>
        <fullName evidence="3">LysR substrate-binding domain-containing protein</fullName>
    </recommendedName>
</protein>
<proteinExistence type="predicted"/>
<dbReference type="Proteomes" id="UP000029223">
    <property type="component" value="Unassembled WGS sequence"/>
</dbReference>
<dbReference type="SUPFAM" id="SSF53850">
    <property type="entry name" value="Periplasmic binding protein-like II"/>
    <property type="match status" value="1"/>
</dbReference>
<gene>
    <name evidence="1" type="ORF">JCM19239_935</name>
</gene>
<keyword evidence="2" id="KW-1185">Reference proteome</keyword>
<dbReference type="Gene3D" id="3.40.190.10">
    <property type="entry name" value="Periplasmic binding protein-like II"/>
    <property type="match status" value="1"/>
</dbReference>
<name>A0ABQ0JBW6_9VIBR</name>
<reference evidence="2" key="2">
    <citation type="submission" date="2014-09" db="EMBL/GenBank/DDBJ databases">
        <authorList>
            <consortium name="NBRP consortium"/>
            <person name="Sawabe T."/>
            <person name="Meirelles P."/>
            <person name="Nakanishi M."/>
            <person name="Sayaka M."/>
            <person name="Hattori M."/>
            <person name="Ohkuma M."/>
        </authorList>
    </citation>
    <scope>NUCLEOTIDE SEQUENCE [LARGE SCALE GENOMIC DNA]</scope>
    <source>
        <strain evidence="2">JCM 19239</strain>
    </source>
</reference>
<evidence type="ECO:0000313" key="2">
    <source>
        <dbReference type="Proteomes" id="UP000029223"/>
    </source>
</evidence>
<comment type="caution">
    <text evidence="1">The sequence shown here is derived from an EMBL/GenBank/DDBJ whole genome shotgun (WGS) entry which is preliminary data.</text>
</comment>
<evidence type="ECO:0008006" key="3">
    <source>
        <dbReference type="Google" id="ProtNLM"/>
    </source>
</evidence>
<reference evidence="2" key="1">
    <citation type="submission" date="2014-09" db="EMBL/GenBank/DDBJ databases">
        <title>Vibrio variabilis JCM 19239. (C206) whole genome shotgun sequence.</title>
        <authorList>
            <person name="Sawabe T."/>
            <person name="Meirelles P."/>
            <person name="Nakanishi M."/>
            <person name="Sayaka M."/>
            <person name="Hattori M."/>
            <person name="Ohkuma M."/>
        </authorList>
    </citation>
    <scope>NUCLEOTIDE SEQUENCE [LARGE SCALE GENOMIC DNA]</scope>
    <source>
        <strain evidence="2">JCM 19239</strain>
    </source>
</reference>
<evidence type="ECO:0000313" key="1">
    <source>
        <dbReference type="EMBL" id="GAL26263.1"/>
    </source>
</evidence>
<dbReference type="EMBL" id="BBMS01000016">
    <property type="protein sequence ID" value="GAL26263.1"/>
    <property type="molecule type" value="Genomic_DNA"/>
</dbReference>